<dbReference type="InterPro" id="IPR038186">
    <property type="entry name" value="CHAD_dom_sf"/>
</dbReference>
<dbReference type="RefSeq" id="WP_142941509.1">
    <property type="nucleotide sequence ID" value="NZ_VIKR01000002.1"/>
</dbReference>
<dbReference type="CDD" id="cd07756">
    <property type="entry name" value="CYTH-like_Pase_CHAD"/>
    <property type="match status" value="1"/>
</dbReference>
<protein>
    <submittedName>
        <fullName evidence="3">CYTH domain-containing protein</fullName>
    </submittedName>
</protein>
<accession>A0A545TCH4</accession>
<dbReference type="Gene3D" id="1.40.20.10">
    <property type="entry name" value="CHAD domain"/>
    <property type="match status" value="1"/>
</dbReference>
<dbReference type="EMBL" id="VIKR01000002">
    <property type="protein sequence ID" value="TQV74891.1"/>
    <property type="molecule type" value="Genomic_DNA"/>
</dbReference>
<comment type="caution">
    <text evidence="3">The sequence shown here is derived from an EMBL/GenBank/DDBJ whole genome shotgun (WGS) entry which is preliminary data.</text>
</comment>
<dbReference type="InterPro" id="IPR007899">
    <property type="entry name" value="CHAD_dom"/>
</dbReference>
<name>A0A545TCH4_9GAMM</name>
<dbReference type="Pfam" id="PF01928">
    <property type="entry name" value="CYTH"/>
    <property type="match status" value="1"/>
</dbReference>
<dbReference type="OrthoDB" id="3034217at2"/>
<dbReference type="InterPro" id="IPR033469">
    <property type="entry name" value="CYTH-like_dom_sf"/>
</dbReference>
<evidence type="ECO:0000313" key="3">
    <source>
        <dbReference type="EMBL" id="TQV74891.1"/>
    </source>
</evidence>
<evidence type="ECO:0000313" key="4">
    <source>
        <dbReference type="Proteomes" id="UP000317839"/>
    </source>
</evidence>
<dbReference type="PROSITE" id="PS51707">
    <property type="entry name" value="CYTH"/>
    <property type="match status" value="1"/>
</dbReference>
<evidence type="ECO:0000259" key="1">
    <source>
        <dbReference type="PROSITE" id="PS51707"/>
    </source>
</evidence>
<dbReference type="Proteomes" id="UP000317839">
    <property type="component" value="Unassembled WGS sequence"/>
</dbReference>
<dbReference type="SMART" id="SM01118">
    <property type="entry name" value="CYTH"/>
    <property type="match status" value="1"/>
</dbReference>
<proteinExistence type="predicted"/>
<organism evidence="3 4">
    <name type="scientific">Aliikangiella marina</name>
    <dbReference type="NCBI Taxonomy" id="1712262"/>
    <lineage>
        <taxon>Bacteria</taxon>
        <taxon>Pseudomonadati</taxon>
        <taxon>Pseudomonadota</taxon>
        <taxon>Gammaproteobacteria</taxon>
        <taxon>Oceanospirillales</taxon>
        <taxon>Pleioneaceae</taxon>
        <taxon>Aliikangiella</taxon>
    </lineage>
</organism>
<dbReference type="Gene3D" id="2.40.320.10">
    <property type="entry name" value="Hypothetical Protein Pfu-838710-001"/>
    <property type="match status" value="1"/>
</dbReference>
<dbReference type="PANTHER" id="PTHR39569">
    <property type="entry name" value="INORGANIC TRIPHOSPHATASE"/>
    <property type="match status" value="1"/>
</dbReference>
<dbReference type="GO" id="GO:0046872">
    <property type="term" value="F:metal ion binding"/>
    <property type="evidence" value="ECO:0007669"/>
    <property type="project" value="TreeGrafter"/>
</dbReference>
<dbReference type="AlphaFoldDB" id="A0A545TCH4"/>
<dbReference type="InterPro" id="IPR023577">
    <property type="entry name" value="CYTH_domain"/>
</dbReference>
<dbReference type="GO" id="GO:0050355">
    <property type="term" value="F:inorganic triphosphate phosphatase activity"/>
    <property type="evidence" value="ECO:0007669"/>
    <property type="project" value="InterPro"/>
</dbReference>
<dbReference type="PANTHER" id="PTHR39569:SF1">
    <property type="entry name" value="INORGANIC TRIPHOSPHATASE"/>
    <property type="match status" value="1"/>
</dbReference>
<dbReference type="InterPro" id="IPR039013">
    <property type="entry name" value="YgiF"/>
</dbReference>
<feature type="domain" description="CHAD" evidence="2">
    <location>
        <begin position="221"/>
        <end position="481"/>
    </location>
</feature>
<feature type="domain" description="CYTH" evidence="1">
    <location>
        <begin position="2"/>
        <end position="206"/>
    </location>
</feature>
<sequence>MPSELELKLDATPEKLNKIRELSFPGAESQSDWETQHLGNVYYDTAHYKLREMDIGMRIRQIGDNYLQNVKSSGKIIGGLHQQNEDEVTLESNQLDISKITEPYLQILVEEAQEEDGEFQPIFNTDFERSQCLLTFSDGTEIEVALDAGTITTDKDTVQVCEVELELKSGSAEYIFAIGRYLIKDFDLKLSNASKARRGYALRRDLATKFNSMQVNDFSQGVESEKAFEQICFSALRHWQFYELFLDKENAHSAILEMYRALIYIQHMYMVFGVLIPRQATQDLRNNWNWLAGAMRPIVDAAKHQRYLNRYLKQKADWDLVEHQTAKIKSEVVDAINEFKALLATQRYNLMMLNMSEWLYFKEWRGFIPEKEQDKLKTPIIEFARIQLDHMLKDLKRDLGPKVSLEYKDYFKLIAKIRRALDTGLFFGGLFDSQKRQAYRQPWVEILDGIRELQMNNYIFELQLETHDRQETEEWLEKRNLPVLDAIAATRKSAFKSNPYWG</sequence>
<evidence type="ECO:0000259" key="2">
    <source>
        <dbReference type="PROSITE" id="PS51708"/>
    </source>
</evidence>
<gene>
    <name evidence="3" type="ORF">FLL45_07985</name>
</gene>
<dbReference type="PROSITE" id="PS51708">
    <property type="entry name" value="CHAD"/>
    <property type="match status" value="1"/>
</dbReference>
<keyword evidence="4" id="KW-1185">Reference proteome</keyword>
<dbReference type="SUPFAM" id="SSF55154">
    <property type="entry name" value="CYTH-like phosphatases"/>
    <property type="match status" value="1"/>
</dbReference>
<dbReference type="Pfam" id="PF05235">
    <property type="entry name" value="CHAD"/>
    <property type="match status" value="1"/>
</dbReference>
<reference evidence="3 4" key="1">
    <citation type="submission" date="2019-06" db="EMBL/GenBank/DDBJ databases">
        <title>Draft genome of Aliikangiella marina GYP-15.</title>
        <authorList>
            <person name="Wang G."/>
        </authorList>
    </citation>
    <scope>NUCLEOTIDE SEQUENCE [LARGE SCALE GENOMIC DNA]</scope>
    <source>
        <strain evidence="3 4">GYP-15</strain>
    </source>
</reference>